<dbReference type="EMBL" id="VIWU01000001">
    <property type="protein sequence ID" value="TWF81971.1"/>
    <property type="molecule type" value="Genomic_DNA"/>
</dbReference>
<keyword evidence="2" id="KW-1133">Transmembrane helix</keyword>
<keyword evidence="2" id="KW-0812">Transmembrane</keyword>
<evidence type="ECO:0000313" key="4">
    <source>
        <dbReference type="EMBL" id="TWF81971.1"/>
    </source>
</evidence>
<dbReference type="InterPro" id="IPR037185">
    <property type="entry name" value="EmrE-like"/>
</dbReference>
<feature type="transmembrane region" description="Helical" evidence="2">
    <location>
        <begin position="178"/>
        <end position="198"/>
    </location>
</feature>
<name>A0A561T4C5_9PSEU</name>
<keyword evidence="5" id="KW-1185">Reference proteome</keyword>
<feature type="transmembrane region" description="Helical" evidence="2">
    <location>
        <begin position="237"/>
        <end position="259"/>
    </location>
</feature>
<dbReference type="Pfam" id="PF00892">
    <property type="entry name" value="EamA"/>
    <property type="match status" value="1"/>
</dbReference>
<feature type="transmembrane region" description="Helical" evidence="2">
    <location>
        <begin position="95"/>
        <end position="116"/>
    </location>
</feature>
<dbReference type="Gene3D" id="1.10.3730.20">
    <property type="match status" value="2"/>
</dbReference>
<sequence>MHAPSLGPFMIAAVLAAALLHAAWNSIAHSIGDRLVGFAMIGVVDLVGGGALAALAGPPAPGAWPYIVASAVVHIGYNLLLLASYQLGDFSQTYPIARGTAPLVVALVSVLLLHRPLAAQDLAGILAVSAGLIGLVLAGGVPGRKELPAVAAALATGLLIALYTVIDGVGVAEGPLLPYIGWMFFLQGPALPVVAVLRRRRRLPALLRRHALPGLAGGATSLAAYSIVLWAQTSGALAPIAALRESSIVFGALIGALFLREPLGHRRAVAAAVVLAGVLLLSL</sequence>
<feature type="transmembrane region" description="Helical" evidence="2">
    <location>
        <begin position="63"/>
        <end position="83"/>
    </location>
</feature>
<evidence type="ECO:0000313" key="5">
    <source>
        <dbReference type="Proteomes" id="UP000321261"/>
    </source>
</evidence>
<dbReference type="Proteomes" id="UP000321261">
    <property type="component" value="Unassembled WGS sequence"/>
</dbReference>
<feature type="transmembrane region" description="Helical" evidence="2">
    <location>
        <begin position="6"/>
        <end position="24"/>
    </location>
</feature>
<comment type="similarity">
    <text evidence="1">Belongs to the EamA transporter family.</text>
</comment>
<keyword evidence="2" id="KW-0472">Membrane</keyword>
<feature type="transmembrane region" description="Helical" evidence="2">
    <location>
        <begin position="147"/>
        <end position="166"/>
    </location>
</feature>
<proteinExistence type="inferred from homology"/>
<protein>
    <submittedName>
        <fullName evidence="4">EamA-like transporter family protein</fullName>
    </submittedName>
</protein>
<feature type="transmembrane region" description="Helical" evidence="2">
    <location>
        <begin position="36"/>
        <end position="57"/>
    </location>
</feature>
<feature type="domain" description="EamA" evidence="3">
    <location>
        <begin position="149"/>
        <end position="282"/>
    </location>
</feature>
<dbReference type="RefSeq" id="WP_246170836.1">
    <property type="nucleotide sequence ID" value="NZ_VIWU01000001.1"/>
</dbReference>
<feature type="transmembrane region" description="Helical" evidence="2">
    <location>
        <begin position="122"/>
        <end position="140"/>
    </location>
</feature>
<dbReference type="GO" id="GO:0016020">
    <property type="term" value="C:membrane"/>
    <property type="evidence" value="ECO:0007669"/>
    <property type="project" value="InterPro"/>
</dbReference>
<accession>A0A561T4C5</accession>
<gene>
    <name evidence="4" type="ORF">FHX44_117916</name>
</gene>
<evidence type="ECO:0000256" key="1">
    <source>
        <dbReference type="ARBA" id="ARBA00007362"/>
    </source>
</evidence>
<dbReference type="InterPro" id="IPR000620">
    <property type="entry name" value="EamA_dom"/>
</dbReference>
<feature type="transmembrane region" description="Helical" evidence="2">
    <location>
        <begin position="210"/>
        <end position="231"/>
    </location>
</feature>
<dbReference type="SUPFAM" id="SSF103481">
    <property type="entry name" value="Multidrug resistance efflux transporter EmrE"/>
    <property type="match status" value="2"/>
</dbReference>
<comment type="caution">
    <text evidence="4">The sequence shown here is derived from an EMBL/GenBank/DDBJ whole genome shotgun (WGS) entry which is preliminary data.</text>
</comment>
<evidence type="ECO:0000256" key="2">
    <source>
        <dbReference type="SAM" id="Phobius"/>
    </source>
</evidence>
<organism evidence="4 5">
    <name type="scientific">Pseudonocardia hierapolitana</name>
    <dbReference type="NCBI Taxonomy" id="1128676"/>
    <lineage>
        <taxon>Bacteria</taxon>
        <taxon>Bacillati</taxon>
        <taxon>Actinomycetota</taxon>
        <taxon>Actinomycetes</taxon>
        <taxon>Pseudonocardiales</taxon>
        <taxon>Pseudonocardiaceae</taxon>
        <taxon>Pseudonocardia</taxon>
    </lineage>
</organism>
<dbReference type="AlphaFoldDB" id="A0A561T4C5"/>
<evidence type="ECO:0000259" key="3">
    <source>
        <dbReference type="Pfam" id="PF00892"/>
    </source>
</evidence>
<reference evidence="4 5" key="1">
    <citation type="submission" date="2019-06" db="EMBL/GenBank/DDBJ databases">
        <title>Sequencing the genomes of 1000 actinobacteria strains.</title>
        <authorList>
            <person name="Klenk H.-P."/>
        </authorList>
    </citation>
    <scope>NUCLEOTIDE SEQUENCE [LARGE SCALE GENOMIC DNA]</scope>
    <source>
        <strain evidence="4 5">DSM 45671</strain>
    </source>
</reference>